<dbReference type="PANTHER" id="PTHR33050">
    <property type="entry name" value="REVERSE TRANSCRIPTASE DOMAIN-CONTAINING PROTEIN"/>
    <property type="match status" value="1"/>
</dbReference>
<dbReference type="PANTHER" id="PTHR33050:SF7">
    <property type="entry name" value="RIBONUCLEASE H"/>
    <property type="match status" value="1"/>
</dbReference>
<gene>
    <name evidence="1" type="ORF">NDU88_002693</name>
</gene>
<organism evidence="1 2">
    <name type="scientific">Pleurodeles waltl</name>
    <name type="common">Iberian ribbed newt</name>
    <dbReference type="NCBI Taxonomy" id="8319"/>
    <lineage>
        <taxon>Eukaryota</taxon>
        <taxon>Metazoa</taxon>
        <taxon>Chordata</taxon>
        <taxon>Craniata</taxon>
        <taxon>Vertebrata</taxon>
        <taxon>Euteleostomi</taxon>
        <taxon>Amphibia</taxon>
        <taxon>Batrachia</taxon>
        <taxon>Caudata</taxon>
        <taxon>Salamandroidea</taxon>
        <taxon>Salamandridae</taxon>
        <taxon>Pleurodelinae</taxon>
        <taxon>Pleurodeles</taxon>
    </lineage>
</organism>
<evidence type="ECO:0000313" key="1">
    <source>
        <dbReference type="EMBL" id="KAJ1105285.1"/>
    </source>
</evidence>
<evidence type="ECO:0000313" key="2">
    <source>
        <dbReference type="Proteomes" id="UP001066276"/>
    </source>
</evidence>
<proteinExistence type="predicted"/>
<dbReference type="CDD" id="cd09275">
    <property type="entry name" value="RNase_HI_RT_DIRS1"/>
    <property type="match status" value="1"/>
</dbReference>
<reference evidence="1" key="1">
    <citation type="journal article" date="2022" name="bioRxiv">
        <title>Sequencing and chromosome-scale assembly of the giantPleurodeles waltlgenome.</title>
        <authorList>
            <person name="Brown T."/>
            <person name="Elewa A."/>
            <person name="Iarovenko S."/>
            <person name="Subramanian E."/>
            <person name="Araus A.J."/>
            <person name="Petzold A."/>
            <person name="Susuki M."/>
            <person name="Suzuki K.-i.T."/>
            <person name="Hayashi T."/>
            <person name="Toyoda A."/>
            <person name="Oliveira C."/>
            <person name="Osipova E."/>
            <person name="Leigh N.D."/>
            <person name="Simon A."/>
            <person name="Yun M.H."/>
        </authorList>
    </citation>
    <scope>NUCLEOTIDE SEQUENCE</scope>
    <source>
        <strain evidence="1">20211129_DDA</strain>
        <tissue evidence="1">Liver</tissue>
    </source>
</reference>
<dbReference type="Proteomes" id="UP001066276">
    <property type="component" value="Chromosome 9"/>
</dbReference>
<comment type="caution">
    <text evidence="1">The sequence shown here is derived from an EMBL/GenBank/DDBJ whole genome shotgun (WGS) entry which is preliminary data.</text>
</comment>
<protein>
    <submittedName>
        <fullName evidence="1">Uncharacterized protein</fullName>
    </submittedName>
</protein>
<dbReference type="InterPro" id="IPR052055">
    <property type="entry name" value="Hepadnavirus_pol/RT"/>
</dbReference>
<accession>A0AAV7MNH2</accession>
<sequence length="105" mass="12370">MDNLTAVKYINHLGGTKSKPLAELAKHFWEFCLHRKISVRAEYLPASLNSVADWYSRHLSDYSDWKLHSSVFNSIHRKWGPFHIDLFASRLNAQLPRFFSWRPDP</sequence>
<name>A0AAV7MNH2_PLEWA</name>
<keyword evidence="2" id="KW-1185">Reference proteome</keyword>
<dbReference type="AlphaFoldDB" id="A0AAV7MNH2"/>
<dbReference type="EMBL" id="JANPWB010000013">
    <property type="protein sequence ID" value="KAJ1105285.1"/>
    <property type="molecule type" value="Genomic_DNA"/>
</dbReference>